<sequence>MCFTCIFWTGVDSLVQSKLYPELQEHTTQFYTQEQIKDLVSYAGDRGIRVIPEVESA</sequence>
<evidence type="ECO:0000259" key="5">
    <source>
        <dbReference type="Pfam" id="PF00728"/>
    </source>
</evidence>
<evidence type="ECO:0000256" key="2">
    <source>
        <dbReference type="ARBA" id="ARBA00006285"/>
    </source>
</evidence>
<evidence type="ECO:0000256" key="1">
    <source>
        <dbReference type="ARBA" id="ARBA00001231"/>
    </source>
</evidence>
<organism evidence="6 7">
    <name type="scientific">Porites lobata</name>
    <dbReference type="NCBI Taxonomy" id="104759"/>
    <lineage>
        <taxon>Eukaryota</taxon>
        <taxon>Metazoa</taxon>
        <taxon>Cnidaria</taxon>
        <taxon>Anthozoa</taxon>
        <taxon>Hexacorallia</taxon>
        <taxon>Scleractinia</taxon>
        <taxon>Fungiina</taxon>
        <taxon>Poritidae</taxon>
        <taxon>Porites</taxon>
    </lineage>
</organism>
<dbReference type="EC" id="3.2.1.52" evidence="3"/>
<keyword evidence="7" id="KW-1185">Reference proteome</keyword>
<dbReference type="Pfam" id="PF00728">
    <property type="entry name" value="Glyco_hydro_20"/>
    <property type="match status" value="1"/>
</dbReference>
<comment type="similarity">
    <text evidence="2">Belongs to the glycosyl hydrolase 20 family.</text>
</comment>
<dbReference type="InterPro" id="IPR017853">
    <property type="entry name" value="GH"/>
</dbReference>
<dbReference type="Proteomes" id="UP001159405">
    <property type="component" value="Unassembled WGS sequence"/>
</dbReference>
<protein>
    <recommendedName>
        <fullName evidence="3">beta-N-acetylhexosaminidase</fullName>
        <ecNumber evidence="3">3.2.1.52</ecNumber>
    </recommendedName>
</protein>
<gene>
    <name evidence="6" type="ORF">PLOB_00005476</name>
</gene>
<keyword evidence="4" id="KW-0378">Hydrolase</keyword>
<reference evidence="6 7" key="1">
    <citation type="submission" date="2022-05" db="EMBL/GenBank/DDBJ databases">
        <authorList>
            <consortium name="Genoscope - CEA"/>
            <person name="William W."/>
        </authorList>
    </citation>
    <scope>NUCLEOTIDE SEQUENCE [LARGE SCALE GENOMIC DNA]</scope>
</reference>
<evidence type="ECO:0000256" key="3">
    <source>
        <dbReference type="ARBA" id="ARBA00012663"/>
    </source>
</evidence>
<proteinExistence type="inferred from homology"/>
<dbReference type="SUPFAM" id="SSF51445">
    <property type="entry name" value="(Trans)glycosidases"/>
    <property type="match status" value="1"/>
</dbReference>
<dbReference type="InterPro" id="IPR015883">
    <property type="entry name" value="Glyco_hydro_20_cat"/>
</dbReference>
<accession>A0ABN8QE77</accession>
<evidence type="ECO:0000256" key="4">
    <source>
        <dbReference type="ARBA" id="ARBA00022801"/>
    </source>
</evidence>
<comment type="catalytic activity">
    <reaction evidence="1">
        <text>Hydrolysis of terminal non-reducing N-acetyl-D-hexosamine residues in N-acetyl-beta-D-hexosaminides.</text>
        <dbReference type="EC" id="3.2.1.52"/>
    </reaction>
</comment>
<dbReference type="EMBL" id="CALNXK010000124">
    <property type="protein sequence ID" value="CAH3162806.1"/>
    <property type="molecule type" value="Genomic_DNA"/>
</dbReference>
<name>A0ABN8QE77_9CNID</name>
<evidence type="ECO:0000313" key="6">
    <source>
        <dbReference type="EMBL" id="CAH3162806.1"/>
    </source>
</evidence>
<feature type="domain" description="Glycoside hydrolase family 20 catalytic" evidence="5">
    <location>
        <begin position="24"/>
        <end position="55"/>
    </location>
</feature>
<comment type="caution">
    <text evidence="6">The sequence shown here is derived from an EMBL/GenBank/DDBJ whole genome shotgun (WGS) entry which is preliminary data.</text>
</comment>
<dbReference type="Gene3D" id="3.20.20.80">
    <property type="entry name" value="Glycosidases"/>
    <property type="match status" value="1"/>
</dbReference>
<evidence type="ECO:0000313" key="7">
    <source>
        <dbReference type="Proteomes" id="UP001159405"/>
    </source>
</evidence>